<dbReference type="Gene3D" id="3.40.50.300">
    <property type="entry name" value="P-loop containing nucleotide triphosphate hydrolases"/>
    <property type="match status" value="1"/>
</dbReference>
<evidence type="ECO:0000256" key="1">
    <source>
        <dbReference type="ARBA" id="ARBA00022448"/>
    </source>
</evidence>
<dbReference type="SUPFAM" id="SSF52540">
    <property type="entry name" value="P-loop containing nucleoside triphosphate hydrolases"/>
    <property type="match status" value="1"/>
</dbReference>
<evidence type="ECO:0000256" key="3">
    <source>
        <dbReference type="ARBA" id="ARBA00022840"/>
    </source>
</evidence>
<protein>
    <recommendedName>
        <fullName evidence="6">ATPase AAA-type core domain-containing protein</fullName>
    </recommendedName>
</protein>
<accession>A0A499UN73</accession>
<dbReference type="GO" id="GO:0005524">
    <property type="term" value="F:ATP binding"/>
    <property type="evidence" value="ECO:0007669"/>
    <property type="project" value="UniProtKB-KW"/>
</dbReference>
<organism evidence="4 5">
    <name type="scientific">Streptomyces antimycoticus</name>
    <dbReference type="NCBI Taxonomy" id="68175"/>
    <lineage>
        <taxon>Bacteria</taxon>
        <taxon>Bacillati</taxon>
        <taxon>Actinomycetota</taxon>
        <taxon>Actinomycetes</taxon>
        <taxon>Kitasatosporales</taxon>
        <taxon>Streptomycetaceae</taxon>
        <taxon>Streptomyces</taxon>
        <taxon>Streptomyces violaceusniger group</taxon>
    </lineage>
</organism>
<proteinExistence type="predicted"/>
<evidence type="ECO:0008006" key="6">
    <source>
        <dbReference type="Google" id="ProtNLM"/>
    </source>
</evidence>
<gene>
    <name evidence="4" type="ORF">SSPO_062130</name>
</gene>
<dbReference type="InterPro" id="IPR051782">
    <property type="entry name" value="ABC_Transporter_VariousFunc"/>
</dbReference>
<keyword evidence="2" id="KW-0547">Nucleotide-binding</keyword>
<dbReference type="PANTHER" id="PTHR42939">
    <property type="entry name" value="ABC TRANSPORTER ATP-BINDING PROTEIN ALBC-RELATED"/>
    <property type="match status" value="1"/>
</dbReference>
<name>A0A499UN73_9ACTN</name>
<dbReference type="AlphaFoldDB" id="A0A499UN73"/>
<keyword evidence="3" id="KW-0067">ATP-binding</keyword>
<reference evidence="4 5" key="1">
    <citation type="journal article" date="2020" name="Int. J. Syst. Evol. Microbiol.">
        <title>Reclassification of Streptomyces castelarensis and Streptomyces sporoclivatus as later heterotypic synonyms of Streptomyces antimycoticus.</title>
        <authorList>
            <person name="Komaki H."/>
            <person name="Tamura T."/>
        </authorList>
    </citation>
    <scope>NUCLEOTIDE SEQUENCE [LARGE SCALE GENOMIC DNA]</scope>
    <source>
        <strain evidence="4 5">NBRC 100767</strain>
    </source>
</reference>
<dbReference type="PANTHER" id="PTHR42939:SF1">
    <property type="entry name" value="ABC TRANSPORTER ATP-BINDING PROTEIN ALBC-RELATED"/>
    <property type="match status" value="1"/>
</dbReference>
<keyword evidence="1" id="KW-0813">Transport</keyword>
<evidence type="ECO:0000256" key="2">
    <source>
        <dbReference type="ARBA" id="ARBA00022741"/>
    </source>
</evidence>
<dbReference type="InterPro" id="IPR027417">
    <property type="entry name" value="P-loop_NTPase"/>
</dbReference>
<evidence type="ECO:0000313" key="5">
    <source>
        <dbReference type="Proteomes" id="UP000463951"/>
    </source>
</evidence>
<dbReference type="Proteomes" id="UP000463951">
    <property type="component" value="Chromosome"/>
</dbReference>
<evidence type="ECO:0000313" key="4">
    <source>
        <dbReference type="EMBL" id="BBJ43495.1"/>
    </source>
</evidence>
<sequence length="106" mass="11699">MLKCPIVSSEWSNQPRWGRAGKVSSQSYLLLDEPVAALDPLARHEFMQALMGAVADSGTTVLLSSRILADIERACDHLILLQNSQIQLADGVDELHSGWNCPRKTR</sequence>
<dbReference type="EMBL" id="AP019620">
    <property type="protein sequence ID" value="BBJ43495.1"/>
    <property type="molecule type" value="Genomic_DNA"/>
</dbReference>